<dbReference type="NCBIfam" id="TIGR00697">
    <property type="entry name" value="queuosine precursor transporter"/>
    <property type="match status" value="1"/>
</dbReference>
<keyword evidence="1" id="KW-0813">Transport</keyword>
<dbReference type="PANTHER" id="PTHR34300:SF2">
    <property type="entry name" value="QUEUOSINE PRECURSOR TRANSPORTER-RELATED"/>
    <property type="match status" value="1"/>
</dbReference>
<evidence type="ECO:0000313" key="2">
    <source>
        <dbReference type="EMBL" id="PZQ46011.1"/>
    </source>
</evidence>
<comment type="similarity">
    <text evidence="1">Belongs to the vitamin uptake transporter (VUT/ECF) (TC 2.A.88) family. Q precursor transporter subfamily.</text>
</comment>
<comment type="function">
    <text evidence="1">Involved in the import of queuosine (Q) precursors, required for Q precursor salvage.</text>
</comment>
<proteinExistence type="inferred from homology"/>
<evidence type="ECO:0000313" key="3">
    <source>
        <dbReference type="Proteomes" id="UP000249417"/>
    </source>
</evidence>
<dbReference type="AlphaFoldDB" id="A0A2W5MXK2"/>
<dbReference type="Pfam" id="PF02592">
    <property type="entry name" value="Vut_1"/>
    <property type="match status" value="1"/>
</dbReference>
<dbReference type="HAMAP" id="MF_02088">
    <property type="entry name" value="Q_prec_transport"/>
    <property type="match status" value="1"/>
</dbReference>
<feature type="transmembrane region" description="Helical" evidence="1">
    <location>
        <begin position="173"/>
        <end position="198"/>
    </location>
</feature>
<gene>
    <name evidence="2" type="ORF">DI551_05960</name>
</gene>
<keyword evidence="1" id="KW-0472">Membrane</keyword>
<dbReference type="Proteomes" id="UP000249417">
    <property type="component" value="Unassembled WGS sequence"/>
</dbReference>
<dbReference type="GO" id="GO:0022857">
    <property type="term" value="F:transmembrane transporter activity"/>
    <property type="evidence" value="ECO:0007669"/>
    <property type="project" value="UniProtKB-UniRule"/>
</dbReference>
<reference evidence="2 3" key="1">
    <citation type="submission" date="2017-08" db="EMBL/GenBank/DDBJ databases">
        <title>Infants hospitalized years apart are colonized by the same room-sourced microbial strains.</title>
        <authorList>
            <person name="Brooks B."/>
            <person name="Olm M.R."/>
            <person name="Firek B.A."/>
            <person name="Baker R."/>
            <person name="Thomas B.C."/>
            <person name="Morowitz M.J."/>
            <person name="Banfield J.F."/>
        </authorList>
    </citation>
    <scope>NUCLEOTIDE SEQUENCE [LARGE SCALE GENOMIC DNA]</scope>
    <source>
        <strain evidence="2">S2_005_002_R2_29</strain>
    </source>
</reference>
<accession>A0A2W5MXK2</accession>
<organism evidence="2 3">
    <name type="scientific">Micavibrio aeruginosavorus</name>
    <dbReference type="NCBI Taxonomy" id="349221"/>
    <lineage>
        <taxon>Bacteria</taxon>
        <taxon>Pseudomonadati</taxon>
        <taxon>Bdellovibrionota</taxon>
        <taxon>Bdellovibrionia</taxon>
        <taxon>Bdellovibrionales</taxon>
        <taxon>Pseudobdellovibrionaceae</taxon>
        <taxon>Micavibrio</taxon>
    </lineage>
</organism>
<comment type="caution">
    <text evidence="2">The sequence shown here is derived from an EMBL/GenBank/DDBJ whole genome shotgun (WGS) entry which is preliminary data.</text>
</comment>
<comment type="subcellular location">
    <subcellularLocation>
        <location evidence="1">Cell membrane</location>
        <topology evidence="1">Multi-pass membrane protein</topology>
    </subcellularLocation>
</comment>
<keyword evidence="1" id="KW-1003">Cell membrane</keyword>
<protein>
    <recommendedName>
        <fullName evidence="1">Probable queuosine precursor transporter</fullName>
        <shortName evidence="1">Q precursor transporter</shortName>
    </recommendedName>
</protein>
<feature type="transmembrane region" description="Helical" evidence="1">
    <location>
        <begin position="143"/>
        <end position="167"/>
    </location>
</feature>
<dbReference type="PANTHER" id="PTHR34300">
    <property type="entry name" value="QUEUOSINE PRECURSOR TRANSPORTER-RELATED"/>
    <property type="match status" value="1"/>
</dbReference>
<dbReference type="InterPro" id="IPR003744">
    <property type="entry name" value="YhhQ"/>
</dbReference>
<sequence length="222" mass="24371">MRQYKYLIPITGLFTATLLISNTLASKIFLLGPFTLSAGIIVFPLAYLFGDILTEVYGYAASRKVIWSGFAALALMSLCYAAAVAIPPAPFYENQQGFAATLGMVPRICLASAIAYFCGEFVNSYIVAKMKMAMQGKQMGVRFVVSTMFGECVDTIVFYAIAFIGVFGGKELLMMGVAGWTAKVAWEIIALPLTLFVVKTLKKVEHEDYYDTNTNFNPFRVG</sequence>
<dbReference type="GO" id="GO:0005886">
    <property type="term" value="C:plasma membrane"/>
    <property type="evidence" value="ECO:0007669"/>
    <property type="project" value="UniProtKB-SubCell"/>
</dbReference>
<keyword evidence="1" id="KW-0812">Transmembrane</keyword>
<feature type="transmembrane region" description="Helical" evidence="1">
    <location>
        <begin position="98"/>
        <end position="122"/>
    </location>
</feature>
<feature type="transmembrane region" description="Helical" evidence="1">
    <location>
        <begin position="35"/>
        <end position="53"/>
    </location>
</feature>
<evidence type="ECO:0000256" key="1">
    <source>
        <dbReference type="HAMAP-Rule" id="MF_02088"/>
    </source>
</evidence>
<feature type="transmembrane region" description="Helical" evidence="1">
    <location>
        <begin position="65"/>
        <end position="86"/>
    </location>
</feature>
<name>A0A2W5MXK2_9BACT</name>
<dbReference type="EMBL" id="QFQB01000034">
    <property type="protein sequence ID" value="PZQ46011.1"/>
    <property type="molecule type" value="Genomic_DNA"/>
</dbReference>
<keyword evidence="1" id="KW-1133">Transmembrane helix</keyword>